<proteinExistence type="predicted"/>
<feature type="compositionally biased region" description="Basic and acidic residues" evidence="1">
    <location>
        <begin position="1"/>
        <end position="19"/>
    </location>
</feature>
<protein>
    <submittedName>
        <fullName evidence="2">Uncharacterized protein</fullName>
    </submittedName>
</protein>
<dbReference type="Proteomes" id="UP000076154">
    <property type="component" value="Unassembled WGS sequence"/>
</dbReference>
<name>A0A369JAA0_HYPMA</name>
<gene>
    <name evidence="2" type="ORF">Hypma_002943</name>
</gene>
<accession>A0A369JAA0</accession>
<sequence length="131" mass="14406">MMEVERTIRRDARPPEKRYGMHRRSSRGQATDEPCVLIDDRSTSNNGVPGHYIGVSSLMCTTSVYDPIVPLTIPLTSTCIDVIPLAKAQKLPHERIGPADARCRVHGVRESPSGSTHDVSGITSAFLHMKL</sequence>
<evidence type="ECO:0000313" key="3">
    <source>
        <dbReference type="Proteomes" id="UP000076154"/>
    </source>
</evidence>
<feature type="region of interest" description="Disordered" evidence="1">
    <location>
        <begin position="1"/>
        <end position="33"/>
    </location>
</feature>
<dbReference type="InParanoid" id="A0A369JAA0"/>
<evidence type="ECO:0000256" key="1">
    <source>
        <dbReference type="SAM" id="MobiDB-lite"/>
    </source>
</evidence>
<reference evidence="2" key="1">
    <citation type="submission" date="2018-04" db="EMBL/GenBank/DDBJ databases">
        <title>Whole genome sequencing of Hypsizygus marmoreus.</title>
        <authorList>
            <person name="Choi I.-G."/>
            <person name="Min B."/>
            <person name="Kim J.-G."/>
            <person name="Kim S."/>
            <person name="Oh Y.-L."/>
            <person name="Kong W.-S."/>
            <person name="Park H."/>
            <person name="Jeong J."/>
            <person name="Song E.-S."/>
        </authorList>
    </citation>
    <scope>NUCLEOTIDE SEQUENCE [LARGE SCALE GENOMIC DNA]</scope>
    <source>
        <strain evidence="2">51987-8</strain>
    </source>
</reference>
<dbReference type="AlphaFoldDB" id="A0A369JAA0"/>
<organism evidence="2 3">
    <name type="scientific">Hypsizygus marmoreus</name>
    <name type="common">White beech mushroom</name>
    <name type="synonym">Agaricus marmoreus</name>
    <dbReference type="NCBI Taxonomy" id="39966"/>
    <lineage>
        <taxon>Eukaryota</taxon>
        <taxon>Fungi</taxon>
        <taxon>Dikarya</taxon>
        <taxon>Basidiomycota</taxon>
        <taxon>Agaricomycotina</taxon>
        <taxon>Agaricomycetes</taxon>
        <taxon>Agaricomycetidae</taxon>
        <taxon>Agaricales</taxon>
        <taxon>Tricholomatineae</taxon>
        <taxon>Lyophyllaceae</taxon>
        <taxon>Hypsizygus</taxon>
    </lineage>
</organism>
<evidence type="ECO:0000313" key="2">
    <source>
        <dbReference type="EMBL" id="RDB16384.1"/>
    </source>
</evidence>
<comment type="caution">
    <text evidence="2">The sequence shown here is derived from an EMBL/GenBank/DDBJ whole genome shotgun (WGS) entry which is preliminary data.</text>
</comment>
<dbReference type="EMBL" id="LUEZ02000124">
    <property type="protein sequence ID" value="RDB16384.1"/>
    <property type="molecule type" value="Genomic_DNA"/>
</dbReference>
<keyword evidence="3" id="KW-1185">Reference proteome</keyword>